<dbReference type="Gene3D" id="2.120.10.30">
    <property type="entry name" value="TolB, C-terminal domain"/>
    <property type="match status" value="2"/>
</dbReference>
<evidence type="ECO:0000313" key="1">
    <source>
        <dbReference type="EMBL" id="APG14867.1"/>
    </source>
</evidence>
<proteinExistence type="predicted"/>
<dbReference type="PANTHER" id="PTHR46513">
    <property type="entry name" value="VITELLOGENIN RECEPTOR-LIKE PROTEIN-RELATED-RELATED"/>
    <property type="match status" value="1"/>
</dbReference>
<dbReference type="Pfam" id="PF00058">
    <property type="entry name" value="Ldl_recept_b"/>
    <property type="match status" value="1"/>
</dbReference>
<gene>
    <name evidence="1" type="ORF">BKD09_41670</name>
</gene>
<reference evidence="1 2" key="1">
    <citation type="submission" date="2016-11" db="EMBL/GenBank/DDBJ databases">
        <title>Complete Genome Sequence of Bradyrhizobium sp. strain J5, an isolated from soybean nodule in Hokkaido.</title>
        <authorList>
            <person name="Kanehara K."/>
        </authorList>
    </citation>
    <scope>NUCLEOTIDE SEQUENCE [LARGE SCALE GENOMIC DNA]</scope>
    <source>
        <strain evidence="1 2">J5</strain>
    </source>
</reference>
<evidence type="ECO:0000313" key="2">
    <source>
        <dbReference type="Proteomes" id="UP000181962"/>
    </source>
</evidence>
<dbReference type="SMART" id="SM00135">
    <property type="entry name" value="LY"/>
    <property type="match status" value="4"/>
</dbReference>
<dbReference type="EMBL" id="CP017637">
    <property type="protein sequence ID" value="APG14867.1"/>
    <property type="molecule type" value="Genomic_DNA"/>
</dbReference>
<accession>A0A1L3FNF3</accession>
<sequence length="304" mass="33556">MLGANRANSKPSMKPAAGRLFFLEVSTNRIQAMNSDGSNRKVIVTDCQLPDGLAVDVRAGHVYWTNMGSAIDVNDGSIERADIDGRARKVIVPRGATFTPKQVQLDQKNAKLYWCDREGMRVMRCNLDGSQIETLIEAGRGGVDRRDPTRWCVGITIDTERQQMYWTQKGPENAGLGRIFRANTVIPNGEGPANRSDIELLYAGLPEPIHLEFDLANRTLYWTDRGDPPRGNTVNRARPDIQAGPEILITHLMEGIGIALNVPGNEMFVTDLAGSIYSADLDGKNKRNVLWSQGNFTGIAYAEI</sequence>
<dbReference type="AlphaFoldDB" id="A0A1L3FNF3"/>
<protein>
    <submittedName>
        <fullName evidence="1">3-hydroxyacyl-CoA dehydrogenase</fullName>
    </submittedName>
</protein>
<dbReference type="PROSITE" id="PS51120">
    <property type="entry name" value="LDLRB"/>
    <property type="match status" value="1"/>
</dbReference>
<name>A0A1L3FNF3_BRAJP</name>
<dbReference type="InterPro" id="IPR000033">
    <property type="entry name" value="LDLR_classB_rpt"/>
</dbReference>
<dbReference type="Proteomes" id="UP000181962">
    <property type="component" value="Chromosome"/>
</dbReference>
<dbReference type="InterPro" id="IPR050778">
    <property type="entry name" value="Cueball_EGF_LRP_Nidogen"/>
</dbReference>
<dbReference type="RefSeq" id="WP_223153716.1">
    <property type="nucleotide sequence ID" value="NZ_CP017637.1"/>
</dbReference>
<dbReference type="SUPFAM" id="SSF63829">
    <property type="entry name" value="Calcium-dependent phosphotriesterase"/>
    <property type="match status" value="1"/>
</dbReference>
<dbReference type="InterPro" id="IPR011042">
    <property type="entry name" value="6-blade_b-propeller_TolB-like"/>
</dbReference>
<organism evidence="1 2">
    <name type="scientific">Bradyrhizobium japonicum</name>
    <dbReference type="NCBI Taxonomy" id="375"/>
    <lineage>
        <taxon>Bacteria</taxon>
        <taxon>Pseudomonadati</taxon>
        <taxon>Pseudomonadota</taxon>
        <taxon>Alphaproteobacteria</taxon>
        <taxon>Hyphomicrobiales</taxon>
        <taxon>Nitrobacteraceae</taxon>
        <taxon>Bradyrhizobium</taxon>
    </lineage>
</organism>